<dbReference type="Bgee" id="ENSCJAG00000047319">
    <property type="expression patterns" value="Expressed in liver and 6 other cell types or tissues"/>
</dbReference>
<dbReference type="InParanoid" id="A0A5F4WKT4"/>
<dbReference type="PROSITE" id="PS50157">
    <property type="entry name" value="ZINC_FINGER_C2H2_2"/>
    <property type="match status" value="7"/>
</dbReference>
<sequence>MRKQPTEGLWGTCNILLQLPGTPLEGRQIRGRRGPREGNGRSRVWQRFQAAGGHRCGHIPRREPRRAAGWTRELNVEATAAENSQGLQCTEGPRAAWGPRRQLPKPGSGRADERLAPSWPPGAAGRASGRKLRGPDAAPEATPPATHTAPLPAPGRSAGSGGTRAGVDAEASLGRSPRGAGRGLLLAPGPAPMQPQRLAVLPGPRAPRKCAPAGRRGAGQATSGRRAAASSRSEDGKLRPGGPATRERGTARPQRSTAGQTRSAPSSRRSGPLPRGWEPRGGGCFPRAAGRSVPSPFSLELRVCPRCDTFSRSQGRWQPQGTFWSPPLSHPLSVFHHQGHQEPSTTSLDFSVGINMEAWPTASWPNPAPELLTAGARPHIGQAWRAGAWPRNRGSLAHGSPPWGVGVLVAEGTAEACGEQLRCMGPSGSPGSSPEVLSQPSDLDLQDTEEVEMGRDTFWPDSEPEQAPRSPGPRAPDEGAGGALRSLLRSLPRRARCDAGLEPESSAERAAGQPPGAVPHPQPRGAWRVTLVPQAAAGPEDTPERAAELGVTFGRSRQGGARGAKPHRCEACGKSFRYNSLLLKHQRIHTGEKPYACHECGKRFRGWSGFIQHHRIHTGEKPYECGQCGRAFSHSSHFTQHLRIHNGEKPYKCGECGQAFSQSSNLVRHQRLHTGEKPYACSQCGKAFIWSSVLIEHQRIHTGEKPYECADCGKAFRGRSHFFRHLRTHTGEKPFACGACGKAFGQSSQLIQHQRVHYRE</sequence>
<dbReference type="Gene3D" id="3.30.160.60">
    <property type="entry name" value="Classic Zinc Finger"/>
    <property type="match status" value="7"/>
</dbReference>
<feature type="domain" description="C2H2-type" evidence="14">
    <location>
        <begin position="595"/>
        <end position="622"/>
    </location>
</feature>
<evidence type="ECO:0000256" key="6">
    <source>
        <dbReference type="ARBA" id="ARBA00022771"/>
    </source>
</evidence>
<keyword evidence="4" id="KW-0479">Metal-binding</keyword>
<feature type="region of interest" description="Disordered" evidence="13">
    <location>
        <begin position="456"/>
        <end position="482"/>
    </location>
</feature>
<keyword evidence="9" id="KW-0238">DNA-binding</keyword>
<evidence type="ECO:0000256" key="13">
    <source>
        <dbReference type="SAM" id="MobiDB-lite"/>
    </source>
</evidence>
<gene>
    <name evidence="15" type="primary">GLI4</name>
</gene>
<feature type="compositionally biased region" description="Low complexity" evidence="13">
    <location>
        <begin position="213"/>
        <end position="231"/>
    </location>
</feature>
<feature type="domain" description="C2H2-type" evidence="14">
    <location>
        <begin position="707"/>
        <end position="734"/>
    </location>
</feature>
<keyword evidence="16" id="KW-1185">Reference proteome</keyword>
<reference evidence="15" key="3">
    <citation type="submission" date="2025-09" db="UniProtKB">
        <authorList>
            <consortium name="Ensembl"/>
        </authorList>
    </citation>
    <scope>IDENTIFICATION</scope>
</reference>
<dbReference type="PANTHER" id="PTHR24388">
    <property type="entry name" value="ZINC FINGER PROTEIN"/>
    <property type="match status" value="1"/>
</dbReference>
<feature type="compositionally biased region" description="Low complexity" evidence="13">
    <location>
        <begin position="135"/>
        <end position="157"/>
    </location>
</feature>
<dbReference type="FunFam" id="3.30.160.60:FF:000111">
    <property type="entry name" value="GLI family zinc finger 4"/>
    <property type="match status" value="1"/>
</dbReference>
<dbReference type="GO" id="GO:0000981">
    <property type="term" value="F:DNA-binding transcription factor activity, RNA polymerase II-specific"/>
    <property type="evidence" value="ECO:0007669"/>
    <property type="project" value="TreeGrafter"/>
</dbReference>
<evidence type="ECO:0000313" key="16">
    <source>
        <dbReference type="Proteomes" id="UP000008225"/>
    </source>
</evidence>
<evidence type="ECO:0000256" key="10">
    <source>
        <dbReference type="ARBA" id="ARBA00023163"/>
    </source>
</evidence>
<feature type="region of interest" description="Disordered" evidence="13">
    <location>
        <begin position="420"/>
        <end position="441"/>
    </location>
</feature>
<dbReference type="InterPro" id="IPR036236">
    <property type="entry name" value="Znf_C2H2_sf"/>
</dbReference>
<feature type="compositionally biased region" description="Polar residues" evidence="13">
    <location>
        <begin position="253"/>
        <end position="269"/>
    </location>
</feature>
<evidence type="ECO:0000256" key="4">
    <source>
        <dbReference type="ARBA" id="ARBA00022723"/>
    </source>
</evidence>
<feature type="region of interest" description="Disordered" evidence="13">
    <location>
        <begin position="497"/>
        <end position="524"/>
    </location>
</feature>
<protein>
    <submittedName>
        <fullName evidence="15">GLI family zinc finger 4</fullName>
    </submittedName>
</protein>
<dbReference type="FunFam" id="3.30.160.60:FF:002254">
    <property type="entry name" value="Zinc finger protein 540"/>
    <property type="match status" value="1"/>
</dbReference>
<evidence type="ECO:0000256" key="8">
    <source>
        <dbReference type="ARBA" id="ARBA00023015"/>
    </source>
</evidence>
<accession>A0A5F4WKT4</accession>
<dbReference type="Ensembl" id="ENSCJAT00000114618.2">
    <property type="protein sequence ID" value="ENSCJAP00000078225.1"/>
    <property type="gene ID" value="ENSCJAG00000047319.3"/>
</dbReference>
<dbReference type="GO" id="GO:0005634">
    <property type="term" value="C:nucleus"/>
    <property type="evidence" value="ECO:0007669"/>
    <property type="project" value="UniProtKB-SubCell"/>
</dbReference>
<dbReference type="FunFam" id="3.30.160.60:FF:000384">
    <property type="entry name" value="Zinc finger protein 550"/>
    <property type="match status" value="1"/>
</dbReference>
<comment type="subcellular location">
    <subcellularLocation>
        <location evidence="1">Nucleus</location>
    </subcellularLocation>
</comment>
<proteinExistence type="inferred from homology"/>
<dbReference type="PROSITE" id="PS00028">
    <property type="entry name" value="ZINC_FINGER_C2H2_1"/>
    <property type="match status" value="7"/>
</dbReference>
<feature type="domain" description="C2H2-type" evidence="14">
    <location>
        <begin position="735"/>
        <end position="760"/>
    </location>
</feature>
<evidence type="ECO:0000256" key="9">
    <source>
        <dbReference type="ARBA" id="ARBA00023125"/>
    </source>
</evidence>
<dbReference type="FunFam" id="3.30.160.60:FF:002623">
    <property type="entry name" value="Zinc finger protein 422, related sequence 1"/>
    <property type="match status" value="1"/>
</dbReference>
<feature type="compositionally biased region" description="Low complexity" evidence="13">
    <location>
        <begin position="171"/>
        <end position="188"/>
    </location>
</feature>
<dbReference type="AlphaFoldDB" id="A0A5F4WKT4"/>
<evidence type="ECO:0000259" key="14">
    <source>
        <dbReference type="PROSITE" id="PS50157"/>
    </source>
</evidence>
<evidence type="ECO:0000256" key="3">
    <source>
        <dbReference type="ARBA" id="ARBA00022553"/>
    </source>
</evidence>
<evidence type="ECO:0000256" key="2">
    <source>
        <dbReference type="ARBA" id="ARBA00006991"/>
    </source>
</evidence>
<evidence type="ECO:0000313" key="15">
    <source>
        <dbReference type="Ensembl" id="ENSCJAP00000078225.1"/>
    </source>
</evidence>
<feature type="region of interest" description="Disordered" evidence="13">
    <location>
        <begin position="81"/>
        <end position="283"/>
    </location>
</feature>
<organism evidence="15 16">
    <name type="scientific">Callithrix jacchus</name>
    <name type="common">White-tufted-ear marmoset</name>
    <name type="synonym">Simia Jacchus</name>
    <dbReference type="NCBI Taxonomy" id="9483"/>
    <lineage>
        <taxon>Eukaryota</taxon>
        <taxon>Metazoa</taxon>
        <taxon>Chordata</taxon>
        <taxon>Craniata</taxon>
        <taxon>Vertebrata</taxon>
        <taxon>Euteleostomi</taxon>
        <taxon>Mammalia</taxon>
        <taxon>Eutheria</taxon>
        <taxon>Euarchontoglires</taxon>
        <taxon>Primates</taxon>
        <taxon>Haplorrhini</taxon>
        <taxon>Platyrrhini</taxon>
        <taxon>Cebidae</taxon>
        <taxon>Callitrichinae</taxon>
        <taxon>Callithrix</taxon>
        <taxon>Callithrix</taxon>
    </lineage>
</organism>
<dbReference type="GO" id="GO:0008270">
    <property type="term" value="F:zinc ion binding"/>
    <property type="evidence" value="ECO:0007669"/>
    <property type="project" value="UniProtKB-KW"/>
</dbReference>
<dbReference type="Proteomes" id="UP000008225">
    <property type="component" value="Chromosome 16"/>
</dbReference>
<keyword evidence="6 12" id="KW-0863">Zinc-finger</keyword>
<dbReference type="SMART" id="SM00355">
    <property type="entry name" value="ZnF_C2H2"/>
    <property type="match status" value="7"/>
</dbReference>
<keyword evidence="11" id="KW-0539">Nucleus</keyword>
<dbReference type="Pfam" id="PF00096">
    <property type="entry name" value="zf-C2H2"/>
    <property type="match status" value="6"/>
</dbReference>
<keyword evidence="5" id="KW-0677">Repeat</keyword>
<dbReference type="InterPro" id="IPR050527">
    <property type="entry name" value="Snail/Krueppel_Znf"/>
</dbReference>
<feature type="domain" description="C2H2-type" evidence="14">
    <location>
        <begin position="567"/>
        <end position="594"/>
    </location>
</feature>
<feature type="domain" description="C2H2-type" evidence="14">
    <location>
        <begin position="679"/>
        <end position="706"/>
    </location>
</feature>
<keyword evidence="10" id="KW-0804">Transcription</keyword>
<evidence type="ECO:0000256" key="11">
    <source>
        <dbReference type="ARBA" id="ARBA00023242"/>
    </source>
</evidence>
<evidence type="ECO:0000256" key="12">
    <source>
        <dbReference type="PROSITE-ProRule" id="PRU00042"/>
    </source>
</evidence>
<feature type="domain" description="C2H2-type" evidence="14">
    <location>
        <begin position="651"/>
        <end position="678"/>
    </location>
</feature>
<name>A0A5F4WKT4_CALJA</name>
<dbReference type="STRING" id="9483.ENSCJAP00000078225"/>
<feature type="domain" description="C2H2-type" evidence="14">
    <location>
        <begin position="623"/>
        <end position="650"/>
    </location>
</feature>
<dbReference type="OMA" id="HRFKLPY"/>
<evidence type="ECO:0000256" key="5">
    <source>
        <dbReference type="ARBA" id="ARBA00022737"/>
    </source>
</evidence>
<keyword evidence="3" id="KW-0597">Phosphoprotein</keyword>
<dbReference type="FunFam" id="3.30.160.60:FF:001108">
    <property type="entry name" value="GLI family zinc finger 4"/>
    <property type="match status" value="1"/>
</dbReference>
<comment type="similarity">
    <text evidence="2">Belongs to the krueppel C2H2-type zinc-finger protein family.</text>
</comment>
<dbReference type="GeneTree" id="ENSGT00940000163360"/>
<dbReference type="PANTHER" id="PTHR24388:SF96">
    <property type="entry name" value="GENE, 32687-RELATED"/>
    <property type="match status" value="1"/>
</dbReference>
<dbReference type="FunFam" id="3.30.160.60:FF:001322">
    <property type="entry name" value="GLI family zinc finger 4"/>
    <property type="match status" value="1"/>
</dbReference>
<evidence type="ECO:0000256" key="7">
    <source>
        <dbReference type="ARBA" id="ARBA00022833"/>
    </source>
</evidence>
<reference evidence="15" key="1">
    <citation type="submission" date="2009-03" db="EMBL/GenBank/DDBJ databases">
        <authorList>
            <person name="Warren W."/>
            <person name="Ye L."/>
            <person name="Minx P."/>
            <person name="Worley K."/>
            <person name="Gibbs R."/>
            <person name="Wilson R.K."/>
        </authorList>
    </citation>
    <scope>NUCLEOTIDE SEQUENCE [LARGE SCALE GENOMIC DNA]</scope>
</reference>
<reference evidence="15" key="2">
    <citation type="submission" date="2025-08" db="UniProtKB">
        <authorList>
            <consortium name="Ensembl"/>
        </authorList>
    </citation>
    <scope>IDENTIFICATION</scope>
</reference>
<dbReference type="GO" id="GO:0000978">
    <property type="term" value="F:RNA polymerase II cis-regulatory region sequence-specific DNA binding"/>
    <property type="evidence" value="ECO:0007669"/>
    <property type="project" value="TreeGrafter"/>
</dbReference>
<dbReference type="FunFam" id="3.30.160.60:FF:000953">
    <property type="entry name" value="Zinc finger protein 691"/>
    <property type="match status" value="1"/>
</dbReference>
<feature type="compositionally biased region" description="Low complexity" evidence="13">
    <location>
        <begin position="425"/>
        <end position="434"/>
    </location>
</feature>
<evidence type="ECO:0000256" key="1">
    <source>
        <dbReference type="ARBA" id="ARBA00004123"/>
    </source>
</evidence>
<keyword evidence="7" id="KW-0862">Zinc</keyword>
<dbReference type="InterPro" id="IPR013087">
    <property type="entry name" value="Znf_C2H2_type"/>
</dbReference>
<dbReference type="SUPFAM" id="SSF57667">
    <property type="entry name" value="beta-beta-alpha zinc fingers"/>
    <property type="match status" value="4"/>
</dbReference>
<keyword evidence="8" id="KW-0805">Transcription regulation</keyword>